<dbReference type="Proteomes" id="UP001154282">
    <property type="component" value="Unassembled WGS sequence"/>
</dbReference>
<keyword evidence="10" id="KW-1185">Reference proteome</keyword>
<gene>
    <name evidence="9" type="ORF">LITE_LOCUS6767</name>
</gene>
<evidence type="ECO:0000256" key="5">
    <source>
        <dbReference type="ARBA" id="ARBA00023242"/>
    </source>
</evidence>
<evidence type="ECO:0000256" key="2">
    <source>
        <dbReference type="ARBA" id="ARBA00007466"/>
    </source>
</evidence>
<comment type="function">
    <text evidence="6">Involved in nucleolar processing of pre-18S ribosomal RNA. Has a role in the nuclear export of 40S pre-ribosomal subunit to the cytoplasm.</text>
</comment>
<comment type="similarity">
    <text evidence="2">Belongs to the NOP14 family.</text>
</comment>
<organism evidence="9 10">
    <name type="scientific">Linum tenue</name>
    <dbReference type="NCBI Taxonomy" id="586396"/>
    <lineage>
        <taxon>Eukaryota</taxon>
        <taxon>Viridiplantae</taxon>
        <taxon>Streptophyta</taxon>
        <taxon>Embryophyta</taxon>
        <taxon>Tracheophyta</taxon>
        <taxon>Spermatophyta</taxon>
        <taxon>Magnoliopsida</taxon>
        <taxon>eudicotyledons</taxon>
        <taxon>Gunneridae</taxon>
        <taxon>Pentapetalae</taxon>
        <taxon>rosids</taxon>
        <taxon>fabids</taxon>
        <taxon>Malpighiales</taxon>
        <taxon>Linaceae</taxon>
        <taxon>Linum</taxon>
    </lineage>
</organism>
<protein>
    <submittedName>
        <fullName evidence="9">Uncharacterized protein</fullName>
    </submittedName>
</protein>
<dbReference type="EMBL" id="CAMGYJ010000003">
    <property type="protein sequence ID" value="CAI0390521.1"/>
    <property type="molecule type" value="Genomic_DNA"/>
</dbReference>
<proteinExistence type="inferred from homology"/>
<feature type="compositionally biased region" description="Acidic residues" evidence="8">
    <location>
        <begin position="306"/>
        <end position="329"/>
    </location>
</feature>
<dbReference type="GO" id="GO:0030490">
    <property type="term" value="P:maturation of SSU-rRNA"/>
    <property type="evidence" value="ECO:0007669"/>
    <property type="project" value="TreeGrafter"/>
</dbReference>
<dbReference type="PANTHER" id="PTHR23183">
    <property type="entry name" value="NOP14"/>
    <property type="match status" value="1"/>
</dbReference>
<feature type="compositionally biased region" description="Acidic residues" evidence="8">
    <location>
        <begin position="60"/>
        <end position="75"/>
    </location>
</feature>
<keyword evidence="7" id="KW-0175">Coiled coil</keyword>
<evidence type="ECO:0000256" key="1">
    <source>
        <dbReference type="ARBA" id="ARBA00004604"/>
    </source>
</evidence>
<dbReference type="PANTHER" id="PTHR23183:SF0">
    <property type="entry name" value="NUCLEOLAR PROTEIN 14"/>
    <property type="match status" value="1"/>
</dbReference>
<keyword evidence="5" id="KW-0539">Nucleus</keyword>
<feature type="compositionally biased region" description="Basic residues" evidence="8">
    <location>
        <begin position="28"/>
        <end position="37"/>
    </location>
</feature>
<keyword evidence="4" id="KW-0698">rRNA processing</keyword>
<feature type="compositionally biased region" description="Basic and acidic residues" evidence="8">
    <location>
        <begin position="294"/>
        <end position="305"/>
    </location>
</feature>
<name>A0AAV0HZC2_9ROSI</name>
<evidence type="ECO:0000256" key="6">
    <source>
        <dbReference type="ARBA" id="ARBA00024695"/>
    </source>
</evidence>
<keyword evidence="3" id="KW-0690">Ribosome biogenesis</keyword>
<feature type="region of interest" description="Disordered" evidence="8">
    <location>
        <begin position="214"/>
        <end position="239"/>
    </location>
</feature>
<comment type="subcellular location">
    <subcellularLocation>
        <location evidence="1">Nucleus</location>
        <location evidence="1">Nucleolus</location>
    </subcellularLocation>
</comment>
<feature type="region of interest" description="Disordered" evidence="8">
    <location>
        <begin position="262"/>
        <end position="375"/>
    </location>
</feature>
<reference evidence="9" key="1">
    <citation type="submission" date="2022-08" db="EMBL/GenBank/DDBJ databases">
        <authorList>
            <person name="Gutierrez-Valencia J."/>
        </authorList>
    </citation>
    <scope>NUCLEOTIDE SEQUENCE</scope>
</reference>
<evidence type="ECO:0000256" key="7">
    <source>
        <dbReference type="SAM" id="Coils"/>
    </source>
</evidence>
<feature type="region of interest" description="Disordered" evidence="8">
    <location>
        <begin position="27"/>
        <end position="109"/>
    </location>
</feature>
<sequence>MFVDNRIGENNDELGEFDKAVMRSQREHKMKLGKRSKYNLSDGEEDDFGTSALGSFGERDDFEDEVPFDDEDDYGEQNGGKKKSGILRHLNAPNVGEDGTTEAEENIHKSKKEVMQEIILKSKHFKAEKAKEKEENEKLMEELDKKFTSLEQSKVLSSLIEPGKSALKAAVNKIIPKDEDKNNKLLTAKKPEIPSQEQPDYYDKLFSEMVFDIRARPSDRTKTPEEIAQDERERLEQLESPAVSKLYFELFRAGTRKGWVDEILEREEAEEDDASEAETGEDDEGSEEESDEDARDKAQSLKDWEQSDDENLDTDLEEDDDDDDDDEKIDDGKKVTEPIGVKRSKKSAVTKPAEVNDETQNAKKTKQPVNGDQCN</sequence>
<dbReference type="GO" id="GO:0032040">
    <property type="term" value="C:small-subunit processome"/>
    <property type="evidence" value="ECO:0007669"/>
    <property type="project" value="InterPro"/>
</dbReference>
<comment type="caution">
    <text evidence="9">The sequence shown here is derived from an EMBL/GenBank/DDBJ whole genome shotgun (WGS) entry which is preliminary data.</text>
</comment>
<dbReference type="InterPro" id="IPR007276">
    <property type="entry name" value="Nop14"/>
</dbReference>
<accession>A0AAV0HZC2</accession>
<evidence type="ECO:0000256" key="3">
    <source>
        <dbReference type="ARBA" id="ARBA00022517"/>
    </source>
</evidence>
<feature type="coiled-coil region" evidence="7">
    <location>
        <begin position="122"/>
        <end position="153"/>
    </location>
</feature>
<evidence type="ECO:0000313" key="10">
    <source>
        <dbReference type="Proteomes" id="UP001154282"/>
    </source>
</evidence>
<evidence type="ECO:0000256" key="4">
    <source>
        <dbReference type="ARBA" id="ARBA00022552"/>
    </source>
</evidence>
<dbReference type="AlphaFoldDB" id="A0AAV0HZC2"/>
<feature type="compositionally biased region" description="Acidic residues" evidence="8">
    <location>
        <begin position="262"/>
        <end position="293"/>
    </location>
</feature>
<dbReference type="GO" id="GO:0030692">
    <property type="term" value="C:Noc4p-Nop14p complex"/>
    <property type="evidence" value="ECO:0007669"/>
    <property type="project" value="TreeGrafter"/>
</dbReference>
<evidence type="ECO:0000256" key="8">
    <source>
        <dbReference type="SAM" id="MobiDB-lite"/>
    </source>
</evidence>
<dbReference type="Pfam" id="PF04147">
    <property type="entry name" value="Nop14"/>
    <property type="match status" value="1"/>
</dbReference>
<feature type="compositionally biased region" description="Basic and acidic residues" evidence="8">
    <location>
        <begin position="214"/>
        <end position="237"/>
    </location>
</feature>
<evidence type="ECO:0000313" key="9">
    <source>
        <dbReference type="EMBL" id="CAI0390521.1"/>
    </source>
</evidence>